<comment type="similarity">
    <text evidence="7">Belongs to the major facilitator superfamily. Sugar transporter (TC 2.A.1.1) family. Trehalose transporter subfamily.</text>
</comment>
<dbReference type="PROSITE" id="PS00216">
    <property type="entry name" value="SUGAR_TRANSPORT_1"/>
    <property type="match status" value="1"/>
</dbReference>
<feature type="transmembrane region" description="Helical" evidence="10">
    <location>
        <begin position="369"/>
        <end position="392"/>
    </location>
</feature>
<dbReference type="FunFam" id="1.20.1250.20:FF:000055">
    <property type="entry name" value="Facilitated trehalose transporter Tret1-2 homolog"/>
    <property type="match status" value="1"/>
</dbReference>
<keyword evidence="3 10" id="KW-0812">Transmembrane</keyword>
<proteinExistence type="inferred from homology"/>
<evidence type="ECO:0000259" key="11">
    <source>
        <dbReference type="PROSITE" id="PS50850"/>
    </source>
</evidence>
<keyword evidence="2" id="KW-1003">Cell membrane</keyword>
<keyword evidence="12" id="KW-1185">Reference proteome</keyword>
<dbReference type="SUPFAM" id="SSF103473">
    <property type="entry name" value="MFS general substrate transporter"/>
    <property type="match status" value="1"/>
</dbReference>
<feature type="transmembrane region" description="Helical" evidence="10">
    <location>
        <begin position="150"/>
        <end position="172"/>
    </location>
</feature>
<feature type="transmembrane region" description="Helical" evidence="10">
    <location>
        <begin position="440"/>
        <end position="460"/>
    </location>
</feature>
<feature type="transmembrane region" description="Helical" evidence="10">
    <location>
        <begin position="184"/>
        <end position="205"/>
    </location>
</feature>
<feature type="transmembrane region" description="Helical" evidence="10">
    <location>
        <begin position="45"/>
        <end position="67"/>
    </location>
</feature>
<feature type="transmembrane region" description="Helical" evidence="10">
    <location>
        <begin position="211"/>
        <end position="229"/>
    </location>
</feature>
<dbReference type="InterPro" id="IPR003663">
    <property type="entry name" value="Sugar/inositol_transpt"/>
</dbReference>
<dbReference type="GO" id="GO:0005886">
    <property type="term" value="C:plasma membrane"/>
    <property type="evidence" value="ECO:0007669"/>
    <property type="project" value="UniProtKB-SubCell"/>
</dbReference>
<feature type="transmembrane region" description="Helical" evidence="10">
    <location>
        <begin position="304"/>
        <end position="328"/>
    </location>
</feature>
<feature type="transmembrane region" description="Helical" evidence="10">
    <location>
        <begin position="126"/>
        <end position="144"/>
    </location>
</feature>
<evidence type="ECO:0000256" key="9">
    <source>
        <dbReference type="SAM" id="MobiDB-lite"/>
    </source>
</evidence>
<accession>A0A6J1SKQ3</accession>
<keyword evidence="5 10" id="KW-0472">Membrane</keyword>
<dbReference type="Proteomes" id="UP000504606">
    <property type="component" value="Unplaced"/>
</dbReference>
<dbReference type="InterPro" id="IPR005828">
    <property type="entry name" value="MFS_sugar_transport-like"/>
</dbReference>
<feature type="transmembrane region" description="Helical" evidence="10">
    <location>
        <begin position="340"/>
        <end position="362"/>
    </location>
</feature>
<feature type="transmembrane region" description="Helical" evidence="10">
    <location>
        <begin position="472"/>
        <end position="492"/>
    </location>
</feature>
<dbReference type="AlphaFoldDB" id="A0A6J1SKQ3"/>
<dbReference type="KEGG" id="foc:113207512"/>
<dbReference type="GeneID" id="113207512"/>
<comment type="subcellular location">
    <subcellularLocation>
        <location evidence="1">Cell membrane</location>
        <topology evidence="1">Multi-pass membrane protein</topology>
    </subcellularLocation>
</comment>
<keyword evidence="4 10" id="KW-1133">Transmembrane helix</keyword>
<dbReference type="OrthoDB" id="6612291at2759"/>
<dbReference type="InterPro" id="IPR044775">
    <property type="entry name" value="MFS_ERD6/Tret1-like"/>
</dbReference>
<dbReference type="PROSITE" id="PS00217">
    <property type="entry name" value="SUGAR_TRANSPORT_2"/>
    <property type="match status" value="1"/>
</dbReference>
<keyword evidence="8" id="KW-0813">Transport</keyword>
<feature type="transmembrane region" description="Helical" evidence="10">
    <location>
        <begin position="404"/>
        <end position="428"/>
    </location>
</feature>
<feature type="compositionally biased region" description="Basic and acidic residues" evidence="9">
    <location>
        <begin position="539"/>
        <end position="551"/>
    </location>
</feature>
<dbReference type="PRINTS" id="PR00171">
    <property type="entry name" value="SUGRTRNSPORT"/>
</dbReference>
<sequence length="551" mass="58896">MASSLSPPSLPEATAVVLLRRYSTDPQLEEAAEKLTNCARTFKQYLAAITVNMLGFVFGTTLGWPAIAQPQLQSNETDVNPLLMDGEAYIISNNDMSWLSAVLCAACVVGTFVFGWLADRLGRKKAGLVGAVPYVVSWLCILFADHIAWLYVGRVLAGLAGGSSLVVCPLYVGETSEDSLRGLLGSLFSIMLTAGILFTFVVGAFSSFRVLAIVCLTLPCAFFVAFLWLPDTPVYLLSRGEVPLAVRSLTWLRGGRADLVDDELAKLVANMKDGHDEGSGGASSTPSAMDNLRQLVATKASRRALFIVMTLFTAQQFNGINAILSYTVEIFAESGSSLEPVVATIIVGFLQLVGVCIASVAVDRAGRRVLLVVSYVSMCVCLAILGGCFYMKKALGQDITSIGWLPVVCLSLYSVTYAVGAGPVPFILVSELFSSSVRSLATSMSISLCSILAFIVMKFYPDVCAGIGVHGSMWLFSGFSCAGALFAWFVVVETKGKPLAVIQHELEGRKPAPRTGPFAGSARTFNPAPGDIYYQPATEARDREEMSEASV</sequence>
<feature type="region of interest" description="Disordered" evidence="9">
    <location>
        <begin position="511"/>
        <end position="551"/>
    </location>
</feature>
<evidence type="ECO:0000256" key="2">
    <source>
        <dbReference type="ARBA" id="ARBA00022475"/>
    </source>
</evidence>
<dbReference type="PANTHER" id="PTHR48021">
    <property type="match status" value="1"/>
</dbReference>
<dbReference type="InterPro" id="IPR050549">
    <property type="entry name" value="MFS_Trehalose_Transporter"/>
</dbReference>
<evidence type="ECO:0000313" key="12">
    <source>
        <dbReference type="Proteomes" id="UP000504606"/>
    </source>
</evidence>
<name>A0A6J1SKQ3_FRAOC</name>
<dbReference type="InterPro" id="IPR020846">
    <property type="entry name" value="MFS_dom"/>
</dbReference>
<dbReference type="RefSeq" id="XP_026279900.1">
    <property type="nucleotide sequence ID" value="XM_026424115.2"/>
</dbReference>
<evidence type="ECO:0000256" key="7">
    <source>
        <dbReference type="ARBA" id="ARBA00024348"/>
    </source>
</evidence>
<evidence type="ECO:0000256" key="5">
    <source>
        <dbReference type="ARBA" id="ARBA00023136"/>
    </source>
</evidence>
<dbReference type="InterPro" id="IPR036259">
    <property type="entry name" value="MFS_trans_sf"/>
</dbReference>
<dbReference type="InterPro" id="IPR005829">
    <property type="entry name" value="Sugar_transporter_CS"/>
</dbReference>
<evidence type="ECO:0000256" key="6">
    <source>
        <dbReference type="ARBA" id="ARBA00023180"/>
    </source>
</evidence>
<dbReference type="GO" id="GO:0051119">
    <property type="term" value="F:sugar transmembrane transporter activity"/>
    <property type="evidence" value="ECO:0007669"/>
    <property type="project" value="InterPro"/>
</dbReference>
<dbReference type="CDD" id="cd17358">
    <property type="entry name" value="MFS_GLUT6_8_Class3_like"/>
    <property type="match status" value="1"/>
</dbReference>
<organism evidence="12 13">
    <name type="scientific">Frankliniella occidentalis</name>
    <name type="common">Western flower thrips</name>
    <name type="synonym">Euthrips occidentalis</name>
    <dbReference type="NCBI Taxonomy" id="133901"/>
    <lineage>
        <taxon>Eukaryota</taxon>
        <taxon>Metazoa</taxon>
        <taxon>Ecdysozoa</taxon>
        <taxon>Arthropoda</taxon>
        <taxon>Hexapoda</taxon>
        <taxon>Insecta</taxon>
        <taxon>Pterygota</taxon>
        <taxon>Neoptera</taxon>
        <taxon>Paraneoptera</taxon>
        <taxon>Thysanoptera</taxon>
        <taxon>Terebrantia</taxon>
        <taxon>Thripoidea</taxon>
        <taxon>Thripidae</taxon>
        <taxon>Frankliniella</taxon>
    </lineage>
</organism>
<feature type="transmembrane region" description="Helical" evidence="10">
    <location>
        <begin position="98"/>
        <end position="119"/>
    </location>
</feature>
<evidence type="ECO:0000313" key="13">
    <source>
        <dbReference type="RefSeq" id="XP_026279900.1"/>
    </source>
</evidence>
<feature type="domain" description="Major facilitator superfamily (MFS) profile" evidence="11">
    <location>
        <begin position="47"/>
        <end position="495"/>
    </location>
</feature>
<evidence type="ECO:0000256" key="8">
    <source>
        <dbReference type="RuleBase" id="RU003346"/>
    </source>
</evidence>
<dbReference type="Gene3D" id="1.20.1250.20">
    <property type="entry name" value="MFS general substrate transporter like domains"/>
    <property type="match status" value="1"/>
</dbReference>
<gene>
    <name evidence="13" type="primary">LOC113207512</name>
</gene>
<dbReference type="Pfam" id="PF00083">
    <property type="entry name" value="Sugar_tr"/>
    <property type="match status" value="1"/>
</dbReference>
<dbReference type="NCBIfam" id="TIGR00879">
    <property type="entry name" value="SP"/>
    <property type="match status" value="1"/>
</dbReference>
<dbReference type="PANTHER" id="PTHR48021:SF1">
    <property type="entry name" value="GH07001P-RELATED"/>
    <property type="match status" value="1"/>
</dbReference>
<reference evidence="13" key="1">
    <citation type="submission" date="2025-08" db="UniProtKB">
        <authorList>
            <consortium name="RefSeq"/>
        </authorList>
    </citation>
    <scope>IDENTIFICATION</scope>
    <source>
        <tissue evidence="13">Whole organism</tissue>
    </source>
</reference>
<evidence type="ECO:0000256" key="1">
    <source>
        <dbReference type="ARBA" id="ARBA00004651"/>
    </source>
</evidence>
<dbReference type="PROSITE" id="PS50850">
    <property type="entry name" value="MFS"/>
    <property type="match status" value="1"/>
</dbReference>
<evidence type="ECO:0000256" key="4">
    <source>
        <dbReference type="ARBA" id="ARBA00022989"/>
    </source>
</evidence>
<evidence type="ECO:0000256" key="10">
    <source>
        <dbReference type="SAM" id="Phobius"/>
    </source>
</evidence>
<keyword evidence="6" id="KW-0325">Glycoprotein</keyword>
<protein>
    <submittedName>
        <fullName evidence="13">Facilitated trehalose transporter Tret1-2 homolog</fullName>
    </submittedName>
</protein>
<evidence type="ECO:0000256" key="3">
    <source>
        <dbReference type="ARBA" id="ARBA00022692"/>
    </source>
</evidence>